<dbReference type="Proteomes" id="UP001430193">
    <property type="component" value="Unassembled WGS sequence"/>
</dbReference>
<dbReference type="RefSeq" id="WP_204629997.1">
    <property type="nucleotide sequence ID" value="NZ_BSOC01000009.1"/>
</dbReference>
<gene>
    <name evidence="3" type="ORF">ISS99_02475</name>
</gene>
<proteinExistence type="inferred from homology"/>
<evidence type="ECO:0000256" key="2">
    <source>
        <dbReference type="HAMAP-Rule" id="MF_00460"/>
    </source>
</evidence>
<evidence type="ECO:0000313" key="3">
    <source>
        <dbReference type="EMBL" id="MBM7128374.1"/>
    </source>
</evidence>
<protein>
    <recommendedName>
        <fullName evidence="2">UPF0125 protein ISS99_02475</fullName>
    </recommendedName>
</protein>
<comment type="similarity">
    <text evidence="1 2">Belongs to the UPF0125 (RnfH) family.</text>
</comment>
<dbReference type="HAMAP" id="MF_00460">
    <property type="entry name" value="UPF0125_RnfH"/>
    <property type="match status" value="1"/>
</dbReference>
<dbReference type="SUPFAM" id="SSF54285">
    <property type="entry name" value="MoaD/ThiS"/>
    <property type="match status" value="1"/>
</dbReference>
<accession>A0ABS2KBR3</accession>
<dbReference type="EMBL" id="JADIKF010000033">
    <property type="protein sequence ID" value="MBM7128374.1"/>
    <property type="molecule type" value="Genomic_DNA"/>
</dbReference>
<dbReference type="Pfam" id="PF03658">
    <property type="entry name" value="Ub-RnfH"/>
    <property type="match status" value="1"/>
</dbReference>
<keyword evidence="4" id="KW-1185">Reference proteome</keyword>
<evidence type="ECO:0000256" key="1">
    <source>
        <dbReference type="ARBA" id="ARBA00010645"/>
    </source>
</evidence>
<name>A0ABS2KBR3_9GAMM</name>
<dbReference type="NCBIfam" id="NF002490">
    <property type="entry name" value="PRK01777.1"/>
    <property type="match status" value="1"/>
</dbReference>
<comment type="caution">
    <text evidence="3">The sequence shown here is derived from an EMBL/GenBank/DDBJ whole genome shotgun (WGS) entry which is preliminary data.</text>
</comment>
<organism evidence="3 4">
    <name type="scientific">Dyella mobilis</name>
    <dbReference type="NCBI Taxonomy" id="1849582"/>
    <lineage>
        <taxon>Bacteria</taxon>
        <taxon>Pseudomonadati</taxon>
        <taxon>Pseudomonadota</taxon>
        <taxon>Gammaproteobacteria</taxon>
        <taxon>Lysobacterales</taxon>
        <taxon>Rhodanobacteraceae</taxon>
        <taxon>Dyella</taxon>
    </lineage>
</organism>
<evidence type="ECO:0000313" key="4">
    <source>
        <dbReference type="Proteomes" id="UP001430193"/>
    </source>
</evidence>
<sequence>MSTDNPETASTVTVEVVYATEARHWLRRLCLPRGSTVMQAVEQSGLLQELPQLEVDPSRLGVFSRRVAPDDALHDGDRVEIYRPLTLDPKDARRRRMR</sequence>
<dbReference type="Gene3D" id="3.10.20.280">
    <property type="entry name" value="RnfH-like"/>
    <property type="match status" value="1"/>
</dbReference>
<reference evidence="3" key="1">
    <citation type="submission" date="2020-10" db="EMBL/GenBank/DDBJ databases">
        <title>Phylogeny of dyella-like bacteria.</title>
        <authorList>
            <person name="Fu J."/>
        </authorList>
    </citation>
    <scope>NUCLEOTIDE SEQUENCE</scope>
    <source>
        <strain evidence="3">DHON07</strain>
    </source>
</reference>
<dbReference type="PANTHER" id="PTHR37483">
    <property type="entry name" value="UPF0125 PROTEIN RATB"/>
    <property type="match status" value="1"/>
</dbReference>
<dbReference type="InterPro" id="IPR005346">
    <property type="entry name" value="RnfH"/>
</dbReference>
<dbReference type="InterPro" id="IPR037021">
    <property type="entry name" value="RnfH_sf"/>
</dbReference>
<dbReference type="PANTHER" id="PTHR37483:SF1">
    <property type="entry name" value="UPF0125 PROTEIN RATB"/>
    <property type="match status" value="1"/>
</dbReference>
<dbReference type="InterPro" id="IPR016155">
    <property type="entry name" value="Mopterin_synth/thiamin_S_b"/>
</dbReference>